<sequence>MTPLLQLNLFLHMTLDYTVKSNFNPYFRKQGYAIKYIEESIPLEPEIYQKISAITKISKQVTPEMILEHQETGNLLLLECKVKGFESNTEDRACRQALGYLSLTPEYLNEFLGGTEEKKNNASLLYATDNNHTEKLNCTLNELKSTVLKAVGKTLEPEILGIEINEYGCFIQKKAPELENPVKIVDLHTLQEKAILYLIPFEPNSSIDEYGKLVLEKQVQNTIRAILGRNLGNTEVTFNSTDICKAINPLWDKLPSKLKKKIKRIVHTYILDVIRVLKTKNVQGTNEKQTYTFQPIDHNTLEKVRRFLLTNKFSEVGKDSFDEIDQLTIEEFLESEI</sequence>
<evidence type="ECO:0000313" key="2">
    <source>
        <dbReference type="Proteomes" id="UP000075591"/>
    </source>
</evidence>
<dbReference type="AlphaFoldDB" id="A0A150B2S8"/>
<comment type="caution">
    <text evidence="1">The sequence shown here is derived from an EMBL/GenBank/DDBJ whole genome shotgun (WGS) entry which is preliminary data.</text>
</comment>
<evidence type="ECO:0000313" key="1">
    <source>
        <dbReference type="EMBL" id="KXX95525.1"/>
    </source>
</evidence>
<dbReference type="Proteomes" id="UP000075591">
    <property type="component" value="Unassembled WGS sequence"/>
</dbReference>
<proteinExistence type="predicted"/>
<gene>
    <name evidence="1" type="ORF">AT274_04250</name>
</gene>
<name>A0A150B2S8_BACCE</name>
<dbReference type="EMBL" id="LOMT01000101">
    <property type="protein sequence ID" value="KXX95525.1"/>
    <property type="molecule type" value="Genomic_DNA"/>
</dbReference>
<organism evidence="1 2">
    <name type="scientific">Bacillus cereus</name>
    <dbReference type="NCBI Taxonomy" id="1396"/>
    <lineage>
        <taxon>Bacteria</taxon>
        <taxon>Bacillati</taxon>
        <taxon>Bacillota</taxon>
        <taxon>Bacilli</taxon>
        <taxon>Bacillales</taxon>
        <taxon>Bacillaceae</taxon>
        <taxon>Bacillus</taxon>
        <taxon>Bacillus cereus group</taxon>
    </lineage>
</organism>
<protein>
    <submittedName>
        <fullName evidence="1">Uncharacterized protein</fullName>
    </submittedName>
</protein>
<accession>A0A150B2S8</accession>
<reference evidence="1 2" key="1">
    <citation type="submission" date="2015-12" db="EMBL/GenBank/DDBJ databases">
        <title>Bacillus cereus Group isolate.</title>
        <authorList>
            <person name="Kovac J."/>
        </authorList>
    </citation>
    <scope>NUCLEOTIDE SEQUENCE [LARGE SCALE GENOMIC DNA]</scope>
    <source>
        <strain evidence="1 2">FSL W8-0275</strain>
    </source>
</reference>
<dbReference type="PATRIC" id="fig|1396.422.peg.5561"/>